<accession>A0A9N8HRS0</accession>
<feature type="region of interest" description="Disordered" evidence="1">
    <location>
        <begin position="298"/>
        <end position="322"/>
    </location>
</feature>
<dbReference type="OrthoDB" id="2506845at2759"/>
<feature type="compositionally biased region" description="Basic and acidic residues" evidence="1">
    <location>
        <begin position="13"/>
        <end position="23"/>
    </location>
</feature>
<evidence type="ECO:0000313" key="3">
    <source>
        <dbReference type="Proteomes" id="UP001153069"/>
    </source>
</evidence>
<dbReference type="Proteomes" id="UP001153069">
    <property type="component" value="Unassembled WGS sequence"/>
</dbReference>
<reference evidence="2" key="1">
    <citation type="submission" date="2020-06" db="EMBL/GenBank/DDBJ databases">
        <authorList>
            <consortium name="Plant Systems Biology data submission"/>
        </authorList>
    </citation>
    <scope>NUCLEOTIDE SEQUENCE</scope>
    <source>
        <strain evidence="2">D6</strain>
    </source>
</reference>
<name>A0A9N8HRS0_9STRA</name>
<comment type="caution">
    <text evidence="2">The sequence shown here is derived from an EMBL/GenBank/DDBJ whole genome shotgun (WGS) entry which is preliminary data.</text>
</comment>
<feature type="region of interest" description="Disordered" evidence="1">
    <location>
        <begin position="1"/>
        <end position="23"/>
    </location>
</feature>
<organism evidence="2 3">
    <name type="scientific">Seminavis robusta</name>
    <dbReference type="NCBI Taxonomy" id="568900"/>
    <lineage>
        <taxon>Eukaryota</taxon>
        <taxon>Sar</taxon>
        <taxon>Stramenopiles</taxon>
        <taxon>Ochrophyta</taxon>
        <taxon>Bacillariophyta</taxon>
        <taxon>Bacillariophyceae</taxon>
        <taxon>Bacillariophycidae</taxon>
        <taxon>Naviculales</taxon>
        <taxon>Naviculaceae</taxon>
        <taxon>Seminavis</taxon>
    </lineage>
</organism>
<evidence type="ECO:0000313" key="2">
    <source>
        <dbReference type="EMBL" id="CAB9522882.1"/>
    </source>
</evidence>
<evidence type="ECO:0000256" key="1">
    <source>
        <dbReference type="SAM" id="MobiDB-lite"/>
    </source>
</evidence>
<feature type="compositionally biased region" description="Low complexity" evidence="1">
    <location>
        <begin position="148"/>
        <end position="157"/>
    </location>
</feature>
<protein>
    <submittedName>
        <fullName evidence="2">Uncharacterized protein</fullName>
    </submittedName>
</protein>
<dbReference type="AlphaFoldDB" id="A0A9N8HRS0"/>
<proteinExistence type="predicted"/>
<keyword evidence="3" id="KW-1185">Reference proteome</keyword>
<sequence length="345" mass="37737">MSTKGNGAEGSADDEREKQNSLHQKYLEIKREHSLRTSEGLRRIAEGHGQVASAVVEYYDQMIELQKRGFLPPPGALQLPAQWGIPPFLSAHMVLPPMMVAPTNHPPAINNRPSSARASSRVPTGTNNPESKETSDGTTPKVPPKPPSMSSSSSSSDSETDEADDGTPTDRHIWPDGTCQYVASAKQIKPTGAVNIGWAFYMLQTNKNKNGVIARKSYCLGTMECPTKGCPFSLRPMNPPFNKLGMPPRPHRKACPRHPDRPLKWVPCTGGELATARQRNIEGGNPCIIIQTHKPGNGSAKVEHYGTHNHRRPPANKASPLSLKRMEKMVLENPIKKKGRSTGND</sequence>
<feature type="region of interest" description="Disordered" evidence="1">
    <location>
        <begin position="105"/>
        <end position="175"/>
    </location>
</feature>
<dbReference type="EMBL" id="CAICTM010001351">
    <property type="protein sequence ID" value="CAB9522882.1"/>
    <property type="molecule type" value="Genomic_DNA"/>
</dbReference>
<feature type="compositionally biased region" description="Acidic residues" evidence="1">
    <location>
        <begin position="158"/>
        <end position="167"/>
    </location>
</feature>
<gene>
    <name evidence="2" type="ORF">SEMRO_1353_G265370.1</name>
</gene>